<evidence type="ECO:0000313" key="5">
    <source>
        <dbReference type="Proteomes" id="UP000593564"/>
    </source>
</evidence>
<dbReference type="InterPro" id="IPR002885">
    <property type="entry name" value="PPR_rpt"/>
</dbReference>
<accession>A0A7J7GF15</accession>
<gene>
    <name evidence="4" type="ORF">HYC85_023598</name>
</gene>
<protein>
    <recommendedName>
        <fullName evidence="6">Pentatricopeptide repeat-containing protein</fullName>
    </recommendedName>
</protein>
<dbReference type="InterPro" id="IPR011990">
    <property type="entry name" value="TPR-like_helical_dom_sf"/>
</dbReference>
<dbReference type="PANTHER" id="PTHR47447:SF17">
    <property type="entry name" value="OS12G0638900 PROTEIN"/>
    <property type="match status" value="1"/>
</dbReference>
<evidence type="ECO:0008006" key="6">
    <source>
        <dbReference type="Google" id="ProtNLM"/>
    </source>
</evidence>
<proteinExistence type="inferred from homology"/>
<evidence type="ECO:0000313" key="4">
    <source>
        <dbReference type="EMBL" id="KAF5939339.1"/>
    </source>
</evidence>
<comment type="caution">
    <text evidence="4">The sequence shown here is derived from an EMBL/GenBank/DDBJ whole genome shotgun (WGS) entry which is preliminary data.</text>
</comment>
<dbReference type="EMBL" id="JACBKZ010000011">
    <property type="protein sequence ID" value="KAF5939339.1"/>
    <property type="molecule type" value="Genomic_DNA"/>
</dbReference>
<dbReference type="PANTHER" id="PTHR47447">
    <property type="entry name" value="OS03G0856100 PROTEIN"/>
    <property type="match status" value="1"/>
</dbReference>
<dbReference type="PROSITE" id="PS51375">
    <property type="entry name" value="PPR"/>
    <property type="match status" value="1"/>
</dbReference>
<reference evidence="4 5" key="2">
    <citation type="submission" date="2020-07" db="EMBL/GenBank/DDBJ databases">
        <title>Genome assembly of wild tea tree DASZ reveals pedigree and selection history of tea varieties.</title>
        <authorList>
            <person name="Zhang W."/>
        </authorList>
    </citation>
    <scope>NUCLEOTIDE SEQUENCE [LARGE SCALE GENOMIC DNA]</scope>
    <source>
        <strain evidence="5">cv. G240</strain>
        <tissue evidence="4">Leaf</tissue>
    </source>
</reference>
<dbReference type="Gene3D" id="1.25.40.10">
    <property type="entry name" value="Tetratricopeptide repeat domain"/>
    <property type="match status" value="1"/>
</dbReference>
<evidence type="ECO:0000256" key="3">
    <source>
        <dbReference type="PROSITE-ProRule" id="PRU00708"/>
    </source>
</evidence>
<evidence type="ECO:0000256" key="2">
    <source>
        <dbReference type="ARBA" id="ARBA00022737"/>
    </source>
</evidence>
<name>A0A7J7GF15_CAMSI</name>
<dbReference type="Pfam" id="PF01535">
    <property type="entry name" value="PPR"/>
    <property type="match status" value="2"/>
</dbReference>
<feature type="repeat" description="PPR" evidence="3">
    <location>
        <begin position="193"/>
        <end position="223"/>
    </location>
</feature>
<reference evidence="5" key="1">
    <citation type="journal article" date="2020" name="Nat. Commun.">
        <title>Genome assembly of wild tea tree DASZ reveals pedigree and selection history of tea varieties.</title>
        <authorList>
            <person name="Zhang W."/>
            <person name="Zhang Y."/>
            <person name="Qiu H."/>
            <person name="Guo Y."/>
            <person name="Wan H."/>
            <person name="Zhang X."/>
            <person name="Scossa F."/>
            <person name="Alseekh S."/>
            <person name="Zhang Q."/>
            <person name="Wang P."/>
            <person name="Xu L."/>
            <person name="Schmidt M.H."/>
            <person name="Jia X."/>
            <person name="Li D."/>
            <person name="Zhu A."/>
            <person name="Guo F."/>
            <person name="Chen W."/>
            <person name="Ni D."/>
            <person name="Usadel B."/>
            <person name="Fernie A.R."/>
            <person name="Wen W."/>
        </authorList>
    </citation>
    <scope>NUCLEOTIDE SEQUENCE [LARGE SCALE GENOMIC DNA]</scope>
    <source>
        <strain evidence="5">cv. G240</strain>
    </source>
</reference>
<sequence length="225" mass="25382">MAGKGQATSADKDLQNDSPNLIFSLMSKTLLFRIKPRHNPKPSSSPSFSFKPLIKRLVNELYDILKTHHHNQWQDTLETRLSEEEIVPSDIAHLVLDRIRDPELGLKFFDWVTQRPYGCSLDGFAYSSLLKLLASSRVFSEIETVLESMKVEDKLPTREALNAVIRAYSDSGLVDKALEIYTTVLSTSNSVPSVLACNSLLNALVKEGRIEIASRVYDEMFDSIY</sequence>
<keyword evidence="2" id="KW-0677">Repeat</keyword>
<comment type="similarity">
    <text evidence="1">Belongs to the PPR family. P subfamily.</text>
</comment>
<dbReference type="NCBIfam" id="TIGR00756">
    <property type="entry name" value="PPR"/>
    <property type="match status" value="1"/>
</dbReference>
<organism evidence="4 5">
    <name type="scientific">Camellia sinensis</name>
    <name type="common">Tea plant</name>
    <name type="synonym">Thea sinensis</name>
    <dbReference type="NCBI Taxonomy" id="4442"/>
    <lineage>
        <taxon>Eukaryota</taxon>
        <taxon>Viridiplantae</taxon>
        <taxon>Streptophyta</taxon>
        <taxon>Embryophyta</taxon>
        <taxon>Tracheophyta</taxon>
        <taxon>Spermatophyta</taxon>
        <taxon>Magnoliopsida</taxon>
        <taxon>eudicotyledons</taxon>
        <taxon>Gunneridae</taxon>
        <taxon>Pentapetalae</taxon>
        <taxon>asterids</taxon>
        <taxon>Ericales</taxon>
        <taxon>Theaceae</taxon>
        <taxon>Camellia</taxon>
    </lineage>
</organism>
<dbReference type="Proteomes" id="UP000593564">
    <property type="component" value="Unassembled WGS sequence"/>
</dbReference>
<keyword evidence="5" id="KW-1185">Reference proteome</keyword>
<evidence type="ECO:0000256" key="1">
    <source>
        <dbReference type="ARBA" id="ARBA00007626"/>
    </source>
</evidence>
<dbReference type="AlphaFoldDB" id="A0A7J7GF15"/>